<name>A0A2W4USU6_9CYAN</name>
<dbReference type="GO" id="GO:0009245">
    <property type="term" value="P:lipid A biosynthetic process"/>
    <property type="evidence" value="ECO:0007669"/>
    <property type="project" value="InterPro"/>
</dbReference>
<dbReference type="Proteomes" id="UP000249354">
    <property type="component" value="Unassembled WGS sequence"/>
</dbReference>
<dbReference type="GO" id="GO:0005543">
    <property type="term" value="F:phospholipid binding"/>
    <property type="evidence" value="ECO:0007669"/>
    <property type="project" value="TreeGrafter"/>
</dbReference>
<organism evidence="1 2">
    <name type="scientific">Leptolyngbya foveolarum</name>
    <dbReference type="NCBI Taxonomy" id="47253"/>
    <lineage>
        <taxon>Bacteria</taxon>
        <taxon>Bacillati</taxon>
        <taxon>Cyanobacteriota</taxon>
        <taxon>Cyanophyceae</taxon>
        <taxon>Leptolyngbyales</taxon>
        <taxon>Leptolyngbyaceae</taxon>
        <taxon>Leptolyngbya group</taxon>
        <taxon>Leptolyngbya</taxon>
    </lineage>
</organism>
<dbReference type="EMBL" id="QBMC01000011">
    <property type="protein sequence ID" value="PZO22337.1"/>
    <property type="molecule type" value="Genomic_DNA"/>
</dbReference>
<reference evidence="1 2" key="2">
    <citation type="submission" date="2018-06" db="EMBL/GenBank/DDBJ databases">
        <title>Metagenomic assembly of (sub)arctic Cyanobacteria and their associated microbiome from non-axenic cultures.</title>
        <authorList>
            <person name="Baurain D."/>
        </authorList>
    </citation>
    <scope>NUCLEOTIDE SEQUENCE [LARGE SCALE GENOMIC DNA]</scope>
    <source>
        <strain evidence="1">ULC129bin1</strain>
    </source>
</reference>
<dbReference type="PANTHER" id="PTHR30372">
    <property type="entry name" value="LIPID-A-DISACCHARIDE SYNTHASE"/>
    <property type="match status" value="1"/>
</dbReference>
<comment type="caution">
    <text evidence="1">The sequence shown here is derived from an EMBL/GenBank/DDBJ whole genome shotgun (WGS) entry which is preliminary data.</text>
</comment>
<sequence>MTVNDGGAGDIEPIDVVILSNGPGEVATWVKPVVRSLRKSAPNHTKLRISVLLSPCPNASGQEHIILARYPEVDRVQSAEHFFRFLLTGKTLDGWDWHDKGVVVFLGGDQLYTLLVAKRLGYGTAVYAEWEARWASQIDCFGVMRSGVAEKVSSRYRDKLSVVGDLMADVQTMANRAEIMAALALEEEAELIGFLPGSKPAKLGVGVPLSLAIAHYIHQQRPQSQFVIGVAPNLSLDDLASYANPAINPAVSGFSGPEVSLVTPHLSLPYFQITNGPKVYLWQRFPALDLFSQCALCFTTVGANTAQLGALATPMIVMIPTQGLENFKMWDGLPGLIVRLPGVGAIARKVINPLIIRTAQKAGKLFAWPNIWAKKEVVPELFGYVTAQDVSEIALDYLTHPEKLDEMRRSLRGLRGSANAADKMADLILETVNYVK</sequence>
<dbReference type="PANTHER" id="PTHR30372:SF6">
    <property type="entry name" value="LIPID-A-DISACCHARIDE SYNTHASE"/>
    <property type="match status" value="1"/>
</dbReference>
<dbReference type="AlphaFoldDB" id="A0A2W4USU6"/>
<dbReference type="InterPro" id="IPR003835">
    <property type="entry name" value="Glyco_trans_19"/>
</dbReference>
<evidence type="ECO:0000313" key="1">
    <source>
        <dbReference type="EMBL" id="PZO22337.1"/>
    </source>
</evidence>
<accession>A0A2W4USU6</accession>
<dbReference type="GO" id="GO:0016020">
    <property type="term" value="C:membrane"/>
    <property type="evidence" value="ECO:0007669"/>
    <property type="project" value="GOC"/>
</dbReference>
<evidence type="ECO:0000313" key="2">
    <source>
        <dbReference type="Proteomes" id="UP000249354"/>
    </source>
</evidence>
<reference evidence="2" key="1">
    <citation type="submission" date="2018-04" db="EMBL/GenBank/DDBJ databases">
        <authorList>
            <person name="Cornet L."/>
        </authorList>
    </citation>
    <scope>NUCLEOTIDE SEQUENCE [LARGE SCALE GENOMIC DNA]</scope>
</reference>
<protein>
    <submittedName>
        <fullName evidence="1">Lipid-A-disaccharide synthase</fullName>
    </submittedName>
</protein>
<dbReference type="GO" id="GO:0008915">
    <property type="term" value="F:lipid-A-disaccharide synthase activity"/>
    <property type="evidence" value="ECO:0007669"/>
    <property type="project" value="InterPro"/>
</dbReference>
<proteinExistence type="predicted"/>
<gene>
    <name evidence="1" type="ORF">DCF25_03200</name>
</gene>